<dbReference type="PANTHER" id="PTHR21686:SF12">
    <property type="entry name" value="DEOXYNUCLEOTIDYLTRANSFERASE TERMINAL-INTERACTING PROTEIN 2"/>
    <property type="match status" value="1"/>
</dbReference>
<feature type="domain" description="Fcf2 pre-rRNA processing C-terminal" evidence="4">
    <location>
        <begin position="271"/>
        <end position="369"/>
    </location>
</feature>
<dbReference type="GO" id="GO:0003723">
    <property type="term" value="F:RNA binding"/>
    <property type="evidence" value="ECO:0007669"/>
    <property type="project" value="TreeGrafter"/>
</dbReference>
<dbReference type="Pfam" id="PF08698">
    <property type="entry name" value="Fcf2"/>
    <property type="match status" value="1"/>
</dbReference>
<comment type="subcellular location">
    <subcellularLocation>
        <location evidence="1">Nucleus</location>
        <location evidence="1">Nucleolus</location>
    </subcellularLocation>
</comment>
<keyword evidence="2" id="KW-0539">Nucleus</keyword>
<feature type="region of interest" description="Disordered" evidence="3">
    <location>
        <begin position="153"/>
        <end position="172"/>
    </location>
</feature>
<keyword evidence="6" id="KW-1185">Reference proteome</keyword>
<evidence type="ECO:0000313" key="6">
    <source>
        <dbReference type="Proteomes" id="UP000054408"/>
    </source>
</evidence>
<evidence type="ECO:0000256" key="2">
    <source>
        <dbReference type="ARBA" id="ARBA00023242"/>
    </source>
</evidence>
<reference evidence="5 6" key="1">
    <citation type="submission" date="2010-05" db="EMBL/GenBank/DDBJ databases">
        <title>The Genome Sequence of Thecamonas trahens ATCC 50062.</title>
        <authorList>
            <consortium name="The Broad Institute Genome Sequencing Platform"/>
            <person name="Russ C."/>
            <person name="Cuomo C."/>
            <person name="Shea T."/>
            <person name="Young S.K."/>
            <person name="Zeng Q."/>
            <person name="Koehrsen M."/>
            <person name="Haas B."/>
            <person name="Borodovsky M."/>
            <person name="Guigo R."/>
            <person name="Alvarado L."/>
            <person name="Berlin A."/>
            <person name="Bochicchio J."/>
            <person name="Borenstein D."/>
            <person name="Chapman S."/>
            <person name="Chen Z."/>
            <person name="Freedman E."/>
            <person name="Gellesch M."/>
            <person name="Goldberg J."/>
            <person name="Griggs A."/>
            <person name="Gujja S."/>
            <person name="Heilman E."/>
            <person name="Heiman D."/>
            <person name="Hepburn T."/>
            <person name="Howarth C."/>
            <person name="Jen D."/>
            <person name="Larson L."/>
            <person name="Mehta T."/>
            <person name="Park D."/>
            <person name="Pearson M."/>
            <person name="Roberts A."/>
            <person name="Saif S."/>
            <person name="Shenoy N."/>
            <person name="Sisk P."/>
            <person name="Stolte C."/>
            <person name="Sykes S."/>
            <person name="Thomson T."/>
            <person name="Walk T."/>
            <person name="White J."/>
            <person name="Yandava C."/>
            <person name="Burger G."/>
            <person name="Gray M.W."/>
            <person name="Holland P.W.H."/>
            <person name="King N."/>
            <person name="Lang F.B.F."/>
            <person name="Roger A.J."/>
            <person name="Ruiz-Trillo I."/>
            <person name="Lander E."/>
            <person name="Nusbaum C."/>
        </authorList>
    </citation>
    <scope>NUCLEOTIDE SEQUENCE [LARGE SCALE GENOMIC DNA]</scope>
    <source>
        <strain evidence="5 6">ATCC 50062</strain>
    </source>
</reference>
<gene>
    <name evidence="5" type="ORF">AMSG_07324</name>
</gene>
<evidence type="ECO:0000259" key="4">
    <source>
        <dbReference type="Pfam" id="PF08698"/>
    </source>
</evidence>
<dbReference type="InterPro" id="IPR014810">
    <property type="entry name" value="Fcf2_C"/>
</dbReference>
<evidence type="ECO:0000313" key="5">
    <source>
        <dbReference type="EMBL" id="KNC51313.1"/>
    </source>
</evidence>
<accession>A0A0L0DJ08</accession>
<dbReference type="OrthoDB" id="427886at2759"/>
<dbReference type="AlphaFoldDB" id="A0A0L0DJ08"/>
<name>A0A0L0DJ08_THETB</name>
<organism evidence="5 6">
    <name type="scientific">Thecamonas trahens ATCC 50062</name>
    <dbReference type="NCBI Taxonomy" id="461836"/>
    <lineage>
        <taxon>Eukaryota</taxon>
        <taxon>Apusozoa</taxon>
        <taxon>Apusomonadida</taxon>
        <taxon>Apusomonadidae</taxon>
        <taxon>Thecamonas</taxon>
    </lineage>
</organism>
<dbReference type="STRING" id="461836.A0A0L0DJ08"/>
<feature type="region of interest" description="Disordered" evidence="3">
    <location>
        <begin position="377"/>
        <end position="410"/>
    </location>
</feature>
<dbReference type="GO" id="GO:0006396">
    <property type="term" value="P:RNA processing"/>
    <property type="evidence" value="ECO:0007669"/>
    <property type="project" value="TreeGrafter"/>
</dbReference>
<evidence type="ECO:0000256" key="3">
    <source>
        <dbReference type="SAM" id="MobiDB-lite"/>
    </source>
</evidence>
<dbReference type="PANTHER" id="PTHR21686">
    <property type="entry name" value="DEOXYNUCLEOTIDYLTRANSFERASE TERMINAL-INTERACTING PROTEIN 2"/>
    <property type="match status" value="1"/>
</dbReference>
<sequence length="410" mass="46026">MMAVVPLLPSGDAHRTLAQSMPHGAAPGSRHTDRTMLRTTRSHVAHACYPRLGPSNPIGWGGRSLAPGDRGRHLLVNQWVRSNRQSKMASPPSLPPLVAATPTTALETVMVATRRRGRKGSKKSSEDEAGPVDLSPAVAAFEAALLKRFAASGGEDGRRGEGSVSDEDDDGEVVMMSLETKDEARVRKVAEMIQARRPIRLACALDSAFRSGPRWRNARRWASHRQAAESHRMAELEAAIVVGPTLEAERKAPHPKAHKEERRKFKEHSAKYASKDWFNMPAPELTAEVKRQLDVVRLRAYTDPKRFYRNIHGDSINRKNHKYPKHFQFGTVIESKKDFYSARIAKKDRGKDLVDELLKDEKVAAYTARIVRDKSAAGMVGRYEGKRRKRKNRTKAFAERRQKRQKQGRA</sequence>
<dbReference type="GO" id="GO:0005730">
    <property type="term" value="C:nucleolus"/>
    <property type="evidence" value="ECO:0007669"/>
    <property type="project" value="UniProtKB-SubCell"/>
</dbReference>
<proteinExistence type="predicted"/>
<feature type="compositionally biased region" description="Basic residues" evidence="3">
    <location>
        <begin position="401"/>
        <end position="410"/>
    </location>
</feature>
<evidence type="ECO:0000256" key="1">
    <source>
        <dbReference type="ARBA" id="ARBA00004604"/>
    </source>
</evidence>
<feature type="compositionally biased region" description="Basic residues" evidence="3">
    <location>
        <begin position="385"/>
        <end position="394"/>
    </location>
</feature>
<dbReference type="Proteomes" id="UP000054408">
    <property type="component" value="Unassembled WGS sequence"/>
</dbReference>
<dbReference type="EMBL" id="GL349466">
    <property type="protein sequence ID" value="KNC51313.1"/>
    <property type="molecule type" value="Genomic_DNA"/>
</dbReference>
<dbReference type="GeneID" id="25566262"/>
<dbReference type="eggNOG" id="KOG3100">
    <property type="taxonomic scope" value="Eukaryota"/>
</dbReference>
<protein>
    <submittedName>
        <fullName evidence="5">rRNA-processing protein FCF2</fullName>
    </submittedName>
</protein>
<dbReference type="RefSeq" id="XP_013756235.1">
    <property type="nucleotide sequence ID" value="XM_013900781.1"/>
</dbReference>
<dbReference type="InterPro" id="IPR039883">
    <property type="entry name" value="Fcf2/DNTTIP2"/>
</dbReference>